<accession>A0A550HZJ5</accession>
<comment type="caution">
    <text evidence="1">The sequence shown here is derived from an EMBL/GenBank/DDBJ whole genome shotgun (WGS) entry which is preliminary data.</text>
</comment>
<evidence type="ECO:0000313" key="1">
    <source>
        <dbReference type="EMBL" id="TRO64153.1"/>
    </source>
</evidence>
<dbReference type="SUPFAM" id="SSF51905">
    <property type="entry name" value="FAD/NAD(P)-binding domain"/>
    <property type="match status" value="1"/>
</dbReference>
<dbReference type="Proteomes" id="UP000315131">
    <property type="component" value="Unassembled WGS sequence"/>
</dbReference>
<sequence>MSTTVFDFAIIGAGAAGLHLALAMQKDAFFKDRKILILEKDEKNVDDRTWCYWETGTGQWDNLVSHQWNKGTVNTGNEEINLDMGEYSYKMVHSLDFYKYALGQLKNDPAFLWEKAEVQKVEAADSEVMIKTSENTFLARQVFDSRILAEDAEVMRSNTVLQHFKGWFIETEKAVFDPGSFLMMDFRLTWKDTSSFTYLLPFSENSALVEFTFFSPQLVDESVYDQMLKDYIEKYLKPGDYKITKTEAGIIPMSDYPYDKNNNSQVTQIGTAGSWVKPSSGYSFKNAERYSRRLVKNIIEGKNPSSGIYSPKHRFYDALFLNILKNKNHYGPSLFSSMYGKNSATQIFRFLDEETNLREDINIMASFDPWLFTKAILHKFLK</sequence>
<protein>
    <submittedName>
        <fullName evidence="1">Lycopene cyclase</fullName>
    </submittedName>
</protein>
<gene>
    <name evidence="1" type="ORF">FGM01_11640</name>
</gene>
<name>A0A550HZJ5_9FLAO</name>
<keyword evidence="2" id="KW-1185">Reference proteome</keyword>
<dbReference type="EMBL" id="VHSF01000003">
    <property type="protein sequence ID" value="TRO64153.1"/>
    <property type="molecule type" value="Genomic_DNA"/>
</dbReference>
<dbReference type="Pfam" id="PF05834">
    <property type="entry name" value="Lycopene_cycl"/>
    <property type="match status" value="1"/>
</dbReference>
<dbReference type="InterPro" id="IPR036188">
    <property type="entry name" value="FAD/NAD-bd_sf"/>
</dbReference>
<reference evidence="1 2" key="1">
    <citation type="submission" date="2019-06" db="EMBL/GenBank/DDBJ databases">
        <title>Gramella sabulilitoris sp. nov., isolated from a marine sand.</title>
        <authorList>
            <person name="Yoon J.-H."/>
        </authorList>
    </citation>
    <scope>NUCLEOTIDE SEQUENCE [LARGE SCALE GENOMIC DNA]</scope>
    <source>
        <strain evidence="1 2">HSMS-1</strain>
    </source>
</reference>
<dbReference type="AlphaFoldDB" id="A0A550HZJ5"/>
<proteinExistence type="predicted"/>
<dbReference type="Gene3D" id="3.50.50.60">
    <property type="entry name" value="FAD/NAD(P)-binding domain"/>
    <property type="match status" value="1"/>
</dbReference>
<evidence type="ECO:0000313" key="2">
    <source>
        <dbReference type="Proteomes" id="UP000315131"/>
    </source>
</evidence>
<dbReference type="OrthoDB" id="24355at2"/>
<dbReference type="RefSeq" id="WP_143411350.1">
    <property type="nucleotide sequence ID" value="NZ_VHSF01000003.1"/>
</dbReference>
<organism evidence="1 2">
    <name type="scientific">Christiangramia sabulilitoris</name>
    <dbReference type="NCBI Taxonomy" id="2583991"/>
    <lineage>
        <taxon>Bacteria</taxon>
        <taxon>Pseudomonadati</taxon>
        <taxon>Bacteroidota</taxon>
        <taxon>Flavobacteriia</taxon>
        <taxon>Flavobacteriales</taxon>
        <taxon>Flavobacteriaceae</taxon>
        <taxon>Christiangramia</taxon>
    </lineage>
</organism>